<dbReference type="PANTHER" id="PTHR11803">
    <property type="entry name" value="2-IMINOBUTANOATE/2-IMINOPROPANOATE DEAMINASE RIDA"/>
    <property type="match status" value="1"/>
</dbReference>
<gene>
    <name evidence="2" type="ORF">SAMN05216548_12111</name>
</gene>
<dbReference type="GO" id="GO:0005829">
    <property type="term" value="C:cytosol"/>
    <property type="evidence" value="ECO:0007669"/>
    <property type="project" value="TreeGrafter"/>
</dbReference>
<dbReference type="STRING" id="1855383.SAMN05216548_12111"/>
<protein>
    <submittedName>
        <fullName evidence="2">Enamine deaminase RidA, house cleaning of reactive enamine intermediates, YjgF/YER057c/UK114 family</fullName>
    </submittedName>
</protein>
<dbReference type="EMBL" id="FOFG01000021">
    <property type="protein sequence ID" value="SER48689.1"/>
    <property type="molecule type" value="Genomic_DNA"/>
</dbReference>
<dbReference type="Gene3D" id="3.30.1330.40">
    <property type="entry name" value="RutC-like"/>
    <property type="match status" value="1"/>
</dbReference>
<dbReference type="AlphaFoldDB" id="A0A1H9PLL3"/>
<organism evidence="2 3">
    <name type="scientific">Faunimonas pinastri</name>
    <dbReference type="NCBI Taxonomy" id="1855383"/>
    <lineage>
        <taxon>Bacteria</taxon>
        <taxon>Pseudomonadati</taxon>
        <taxon>Pseudomonadota</taxon>
        <taxon>Alphaproteobacteria</taxon>
        <taxon>Hyphomicrobiales</taxon>
        <taxon>Afifellaceae</taxon>
        <taxon>Faunimonas</taxon>
    </lineage>
</organism>
<proteinExistence type="inferred from homology"/>
<keyword evidence="3" id="KW-1185">Reference proteome</keyword>
<dbReference type="CDD" id="cd00448">
    <property type="entry name" value="YjgF_YER057c_UK114_family"/>
    <property type="match status" value="1"/>
</dbReference>
<dbReference type="Pfam" id="PF01042">
    <property type="entry name" value="Ribonuc_L-PSP"/>
    <property type="match status" value="1"/>
</dbReference>
<dbReference type="InterPro" id="IPR006175">
    <property type="entry name" value="YjgF/YER057c/UK114"/>
</dbReference>
<evidence type="ECO:0000313" key="2">
    <source>
        <dbReference type="EMBL" id="SER48689.1"/>
    </source>
</evidence>
<reference evidence="2 3" key="1">
    <citation type="submission" date="2016-10" db="EMBL/GenBank/DDBJ databases">
        <authorList>
            <person name="de Groot N.N."/>
        </authorList>
    </citation>
    <scope>NUCLEOTIDE SEQUENCE [LARGE SCALE GENOMIC DNA]</scope>
    <source>
        <strain evidence="2 3">A52C2</strain>
    </source>
</reference>
<dbReference type="GO" id="GO:0019239">
    <property type="term" value="F:deaminase activity"/>
    <property type="evidence" value="ECO:0007669"/>
    <property type="project" value="TreeGrafter"/>
</dbReference>
<dbReference type="PANTHER" id="PTHR11803:SF58">
    <property type="entry name" value="PROTEIN HMF1-RELATED"/>
    <property type="match status" value="1"/>
</dbReference>
<dbReference type="Proteomes" id="UP000199647">
    <property type="component" value="Unassembled WGS sequence"/>
</dbReference>
<name>A0A1H9PLL3_9HYPH</name>
<evidence type="ECO:0000256" key="1">
    <source>
        <dbReference type="ARBA" id="ARBA00010552"/>
    </source>
</evidence>
<accession>A0A1H9PLL3</accession>
<comment type="similarity">
    <text evidence="1">Belongs to the RutC family.</text>
</comment>
<sequence>MASVAHTRIRKFNTKETYPEQNLDNDLCQTVVAKGSMVFVRGQIGQDLDTSKSVAIGDVTGQTEQAMANIKMLLEEAGAKLEHVCKITIYIVDPRYREQVYRVVGKWLKGVYPVSTGIVVSALARPEWLVEVDAIAVIPEDGK</sequence>
<dbReference type="InterPro" id="IPR035959">
    <property type="entry name" value="RutC-like_sf"/>
</dbReference>
<dbReference type="SUPFAM" id="SSF55298">
    <property type="entry name" value="YjgF-like"/>
    <property type="match status" value="1"/>
</dbReference>
<evidence type="ECO:0000313" key="3">
    <source>
        <dbReference type="Proteomes" id="UP000199647"/>
    </source>
</evidence>